<proteinExistence type="predicted"/>
<feature type="coiled-coil region" evidence="1">
    <location>
        <begin position="441"/>
        <end position="468"/>
    </location>
</feature>
<gene>
    <name evidence="3" type="ORF">F2Q69_00047838</name>
</gene>
<protein>
    <submittedName>
        <fullName evidence="3">Uncharacterized protein</fullName>
    </submittedName>
</protein>
<evidence type="ECO:0000256" key="1">
    <source>
        <dbReference type="SAM" id="Coils"/>
    </source>
</evidence>
<organism evidence="3 4">
    <name type="scientific">Brassica cretica</name>
    <name type="common">Mustard</name>
    <dbReference type="NCBI Taxonomy" id="69181"/>
    <lineage>
        <taxon>Eukaryota</taxon>
        <taxon>Viridiplantae</taxon>
        <taxon>Streptophyta</taxon>
        <taxon>Embryophyta</taxon>
        <taxon>Tracheophyta</taxon>
        <taxon>Spermatophyta</taxon>
        <taxon>Magnoliopsida</taxon>
        <taxon>eudicotyledons</taxon>
        <taxon>Gunneridae</taxon>
        <taxon>Pentapetalae</taxon>
        <taxon>rosids</taxon>
        <taxon>malvids</taxon>
        <taxon>Brassicales</taxon>
        <taxon>Brassicaceae</taxon>
        <taxon>Brassiceae</taxon>
        <taxon>Brassica</taxon>
    </lineage>
</organism>
<comment type="caution">
    <text evidence="3">The sequence shown here is derived from an EMBL/GenBank/DDBJ whole genome shotgun (WGS) entry which is preliminary data.</text>
</comment>
<feature type="compositionally biased region" description="Basic and acidic residues" evidence="2">
    <location>
        <begin position="606"/>
        <end position="627"/>
    </location>
</feature>
<feature type="compositionally biased region" description="Polar residues" evidence="2">
    <location>
        <begin position="266"/>
        <end position="287"/>
    </location>
</feature>
<feature type="coiled-coil region" evidence="1">
    <location>
        <begin position="1240"/>
        <end position="1267"/>
    </location>
</feature>
<feature type="region of interest" description="Disordered" evidence="2">
    <location>
        <begin position="507"/>
        <end position="560"/>
    </location>
</feature>
<reference evidence="3" key="1">
    <citation type="submission" date="2019-12" db="EMBL/GenBank/DDBJ databases">
        <title>Genome sequencing and annotation of Brassica cretica.</title>
        <authorList>
            <person name="Studholme D.J."/>
            <person name="Sarris P."/>
        </authorList>
    </citation>
    <scope>NUCLEOTIDE SEQUENCE</scope>
    <source>
        <strain evidence="3">PFS-109/04</strain>
        <tissue evidence="3">Leaf</tissue>
    </source>
</reference>
<feature type="compositionally biased region" description="Basic and acidic residues" evidence="2">
    <location>
        <begin position="1078"/>
        <end position="1088"/>
    </location>
</feature>
<evidence type="ECO:0000256" key="2">
    <source>
        <dbReference type="SAM" id="MobiDB-lite"/>
    </source>
</evidence>
<evidence type="ECO:0000313" key="3">
    <source>
        <dbReference type="EMBL" id="KAF3526794.1"/>
    </source>
</evidence>
<feature type="region of interest" description="Disordered" evidence="2">
    <location>
        <begin position="604"/>
        <end position="628"/>
    </location>
</feature>
<sequence length="1274" mass="148030">MVVNDAPAKTPDGLYVEERLNMQIRNETRQGDTIWGRTQTSHPIDRAIRPSIDTHYQQSIDNNNATSIDNRPIPNTTVSEKDKFDHQFLIPDKFGIFRDPDGYAKAIDGRTLHISREDIADILQTANGADNMFMHHRSNPEQKATKEFYDTAGGIDNSFIQKSRHPTQTSIDIAFPTSVERQPEFGRRAYDIYDGNTIRLHNTDIRRVLERASRDEPSYICLPEHANLFTQTKLVPEIYTKDEINEMFYGHQLANYLHGGDEAKHSQNSARDWRCSTSIDRQKTTPSIDRHHHTSIDNPMPASINDSPPRPHTKKSQKDFHTRVEINQLVEEIYRALETTEERLDGRCNDIYFPMDISISALTSKIEAIQNELVEIQSYIARRPEASLSIDRRNNISTDIHHRTSVDDATNRGRLVPKMTSDMSDTHYHGEEISAATYATLRRHQFNVENLEEILQRMENTTVTMKEKWRREEEAIREFTAPIDRRAPITYRVQMPKIDVARLNALRPKPKPSEYPLEAARTPSDDGEDPMEEDRVPTGRTLRRRKEKVAKQVKKGANDKEKKSFWKRTISRRINYPRIIAACHCGEDYEADYSVLIETHSATSIDSDHQKSTDIPHDESVDSRPDDWENDYYNPAIATYTRQHMHTDKYDEDYEEERPTEYRVILDEDDKLLHHSSWKRNAPSIDMTSWPSIDTQPYQRYRKQASTDTAYYKSIDTAVNRAQEGDYSICIWTDEHHHKSFAVETTTYAPGADNLRDNFIDEELLNMQKRDGTDQVQAVAAWERTRTSHPINRAICPSIDTLHQQSFDNNNATSIDKRPIPNTTVSEKDKFDNQFLTPDEFGIFRDPDGYAKAIEGRTLHVSREDIAYILQTANRADNMFMHHRNNPKQKATKELYDTAGGIDNIFIQKFRHPTQTSIDVTVPTSVAKQPEFSRRAYDIYGNKKFYLEEKNEYRVYRDDRRYARDLDGNTICLHNRGIRRLLERASRDEPSYICLPEHANLFTQTKLVPEIYTKDEINEMFYGVCGEHEKNKEAFQMKLDGVYNPLNDSISWLTTCMEEMKQDIARILHATDVARPPSIDRRRTPSIDRHHHTSIDNHMSASINDSPPRPHTKKSQKDFHTREEIDQLVEKIYRSLETTEERLDRRCDDIYFPMDLSISALTSKIEAIQRELVEIQSYISRRPEASLSIDRRNNISTDIHHRTSVDDATNRGQLVPNMTSDMSDTHYHGEEISADTYATLRRHQFNLENLEERLQRMENTTVTMKKNGVEGMKL</sequence>
<dbReference type="Proteomes" id="UP000712600">
    <property type="component" value="Unassembled WGS sequence"/>
</dbReference>
<name>A0A8S9PZ71_BRACR</name>
<keyword evidence="1" id="KW-0175">Coiled coil</keyword>
<accession>A0A8S9PZ71</accession>
<dbReference type="AlphaFoldDB" id="A0A8S9PZ71"/>
<evidence type="ECO:0000313" key="4">
    <source>
        <dbReference type="Proteomes" id="UP000712600"/>
    </source>
</evidence>
<dbReference type="EMBL" id="QGKX02001347">
    <property type="protein sequence ID" value="KAF3526794.1"/>
    <property type="molecule type" value="Genomic_DNA"/>
</dbReference>
<feature type="region of interest" description="Disordered" evidence="2">
    <location>
        <begin position="1075"/>
        <end position="1121"/>
    </location>
</feature>
<feature type="region of interest" description="Disordered" evidence="2">
    <location>
        <begin position="262"/>
        <end position="320"/>
    </location>
</feature>
<feature type="compositionally biased region" description="Polar residues" evidence="2">
    <location>
        <begin position="1096"/>
        <end position="1105"/>
    </location>
</feature>
<feature type="compositionally biased region" description="Basic residues" evidence="2">
    <location>
        <begin position="541"/>
        <end position="554"/>
    </location>
</feature>